<dbReference type="EnsemblMetazoa" id="PPA45167.1">
    <property type="protein sequence ID" value="PPA45167.1"/>
    <property type="gene ID" value="WBGene00283536"/>
</dbReference>
<evidence type="ECO:0000313" key="2">
    <source>
        <dbReference type="Proteomes" id="UP000005239"/>
    </source>
</evidence>
<sequence length="139" mass="15915">MQLIVDPFDVVHISSDEGGHCEHEQKGETRHPLISRVIAHAPITAPELFPPNLFGGVVSMKLELRIGGHLLHMSDIKIIFWIFIGIKELIIIGFKELDFISGCHIIRSNEGYHCEHEQMGETRHRERWTRETSTVKKSL</sequence>
<evidence type="ECO:0000313" key="1">
    <source>
        <dbReference type="EnsemblMetazoa" id="PPA45167.1"/>
    </source>
</evidence>
<dbReference type="Proteomes" id="UP000005239">
    <property type="component" value="Unassembled WGS sequence"/>
</dbReference>
<keyword evidence="2" id="KW-1185">Reference proteome</keyword>
<organism evidence="1 2">
    <name type="scientific">Pristionchus pacificus</name>
    <name type="common">Parasitic nematode worm</name>
    <dbReference type="NCBI Taxonomy" id="54126"/>
    <lineage>
        <taxon>Eukaryota</taxon>
        <taxon>Metazoa</taxon>
        <taxon>Ecdysozoa</taxon>
        <taxon>Nematoda</taxon>
        <taxon>Chromadorea</taxon>
        <taxon>Rhabditida</taxon>
        <taxon>Rhabditina</taxon>
        <taxon>Diplogasteromorpha</taxon>
        <taxon>Diplogasteroidea</taxon>
        <taxon>Neodiplogasteridae</taxon>
        <taxon>Pristionchus</taxon>
    </lineage>
</organism>
<proteinExistence type="predicted"/>
<reference evidence="2" key="1">
    <citation type="journal article" date="2008" name="Nat. Genet.">
        <title>The Pristionchus pacificus genome provides a unique perspective on nematode lifestyle and parasitism.</title>
        <authorList>
            <person name="Dieterich C."/>
            <person name="Clifton S.W."/>
            <person name="Schuster L.N."/>
            <person name="Chinwalla A."/>
            <person name="Delehaunty K."/>
            <person name="Dinkelacker I."/>
            <person name="Fulton L."/>
            <person name="Fulton R."/>
            <person name="Godfrey J."/>
            <person name="Minx P."/>
            <person name="Mitreva M."/>
            <person name="Roeseler W."/>
            <person name="Tian H."/>
            <person name="Witte H."/>
            <person name="Yang S.P."/>
            <person name="Wilson R.K."/>
            <person name="Sommer R.J."/>
        </authorList>
    </citation>
    <scope>NUCLEOTIDE SEQUENCE [LARGE SCALE GENOMIC DNA]</scope>
    <source>
        <strain evidence="2">PS312</strain>
    </source>
</reference>
<name>A0A2A6CCV9_PRIPA</name>
<reference evidence="1" key="2">
    <citation type="submission" date="2022-06" db="UniProtKB">
        <authorList>
            <consortium name="EnsemblMetazoa"/>
        </authorList>
    </citation>
    <scope>IDENTIFICATION</scope>
    <source>
        <strain evidence="1">PS312</strain>
    </source>
</reference>
<protein>
    <submittedName>
        <fullName evidence="1">Uncharacterized protein</fullName>
    </submittedName>
</protein>
<accession>A0A2A6CCV9</accession>
<accession>A0A8R1Z7X9</accession>
<dbReference type="AlphaFoldDB" id="A0A2A6CCV9"/>
<gene>
    <name evidence="1" type="primary">WBGene00283536</name>
</gene>